<accession>A0A317T0Q2</accession>
<name>A0A317T0Q2_9PEZI</name>
<gene>
    <name evidence="1" type="ORF">C7212DRAFT_341618</name>
</gene>
<evidence type="ECO:0000313" key="2">
    <source>
        <dbReference type="Proteomes" id="UP000246991"/>
    </source>
</evidence>
<dbReference type="OrthoDB" id="2094832at2759"/>
<proteinExistence type="predicted"/>
<dbReference type="AlphaFoldDB" id="A0A317T0Q2"/>
<comment type="caution">
    <text evidence="1">The sequence shown here is derived from an EMBL/GenBank/DDBJ whole genome shotgun (WGS) entry which is preliminary data.</text>
</comment>
<dbReference type="STRING" id="42249.A0A317T0Q2"/>
<dbReference type="Proteomes" id="UP000246991">
    <property type="component" value="Unassembled WGS sequence"/>
</dbReference>
<evidence type="ECO:0000313" key="1">
    <source>
        <dbReference type="EMBL" id="PWW79011.1"/>
    </source>
</evidence>
<protein>
    <submittedName>
        <fullName evidence="1">Uncharacterized protein</fullName>
    </submittedName>
</protein>
<keyword evidence="2" id="KW-1185">Reference proteome</keyword>
<sequence length="126" mass="14057">MYLRPELIELGYGLFLDIDILPAPLMAPVTRGDETVTLLSSGLDVVHLGHFLQVFGWQDQVRAAGDVVKFLSLAKGLPSPGIILAVRFLVSSQPLWADKEEEENTFRNDGSSFKELWELVTGEWEV</sequence>
<organism evidence="1 2">
    <name type="scientific">Tuber magnatum</name>
    <name type="common">white Piedmont truffle</name>
    <dbReference type="NCBI Taxonomy" id="42249"/>
    <lineage>
        <taxon>Eukaryota</taxon>
        <taxon>Fungi</taxon>
        <taxon>Dikarya</taxon>
        <taxon>Ascomycota</taxon>
        <taxon>Pezizomycotina</taxon>
        <taxon>Pezizomycetes</taxon>
        <taxon>Pezizales</taxon>
        <taxon>Tuberaceae</taxon>
        <taxon>Tuber</taxon>
    </lineage>
</organism>
<reference evidence="1 2" key="1">
    <citation type="submission" date="2018-03" db="EMBL/GenBank/DDBJ databases">
        <title>Genomes of Pezizomycetes fungi and the evolution of truffles.</title>
        <authorList>
            <person name="Murat C."/>
            <person name="Payen T."/>
            <person name="Noel B."/>
            <person name="Kuo A."/>
            <person name="Martin F.M."/>
        </authorList>
    </citation>
    <scope>NUCLEOTIDE SEQUENCE [LARGE SCALE GENOMIC DNA]</scope>
    <source>
        <strain evidence="1">091103-1</strain>
    </source>
</reference>
<dbReference type="EMBL" id="PYWC01000011">
    <property type="protein sequence ID" value="PWW79011.1"/>
    <property type="molecule type" value="Genomic_DNA"/>
</dbReference>